<evidence type="ECO:0000256" key="2">
    <source>
        <dbReference type="ARBA" id="ARBA00022989"/>
    </source>
</evidence>
<dbReference type="AlphaFoldDB" id="A0A1G1XR25"/>
<dbReference type="PANTHER" id="PTHR23530">
    <property type="entry name" value="TRANSPORT PROTEIN-RELATED"/>
    <property type="match status" value="1"/>
</dbReference>
<feature type="transmembrane region" description="Helical" evidence="4">
    <location>
        <begin position="61"/>
        <end position="81"/>
    </location>
</feature>
<accession>A0A1G1XR25</accession>
<dbReference type="Gene3D" id="1.20.1250.20">
    <property type="entry name" value="MFS general substrate transporter like domains"/>
    <property type="match status" value="1"/>
</dbReference>
<feature type="transmembrane region" description="Helical" evidence="4">
    <location>
        <begin position="113"/>
        <end position="135"/>
    </location>
</feature>
<dbReference type="InterPro" id="IPR053160">
    <property type="entry name" value="MFS_DHA3_Transporter"/>
</dbReference>
<evidence type="ECO:0000313" key="7">
    <source>
        <dbReference type="Proteomes" id="UP000176260"/>
    </source>
</evidence>
<dbReference type="PANTHER" id="PTHR23530:SF1">
    <property type="entry name" value="PERMEASE, MAJOR FACILITATOR SUPERFAMILY-RELATED"/>
    <property type="match status" value="1"/>
</dbReference>
<feature type="transmembrane region" description="Helical" evidence="4">
    <location>
        <begin position="272"/>
        <end position="290"/>
    </location>
</feature>
<feature type="transmembrane region" description="Helical" evidence="4">
    <location>
        <begin position="235"/>
        <end position="252"/>
    </location>
</feature>
<evidence type="ECO:0000313" key="6">
    <source>
        <dbReference type="EMBL" id="OGY42050.1"/>
    </source>
</evidence>
<dbReference type="GO" id="GO:0022857">
    <property type="term" value="F:transmembrane transporter activity"/>
    <property type="evidence" value="ECO:0007669"/>
    <property type="project" value="InterPro"/>
</dbReference>
<dbReference type="InterPro" id="IPR036259">
    <property type="entry name" value="MFS_trans_sf"/>
</dbReference>
<feature type="domain" description="Major facilitator superfamily (MFS) profile" evidence="5">
    <location>
        <begin position="229"/>
        <end position="420"/>
    </location>
</feature>
<feature type="transmembrane region" description="Helical" evidence="4">
    <location>
        <begin position="179"/>
        <end position="200"/>
    </location>
</feature>
<sequence length="420" mass="46675">MCLVKEIWTLKNKGEEVKMVKKTINHYLVFTAIFNLASSATFVTYALFLKSHGLNYLQINLVNFVFMLCVTLLELPTGIFADLFGRRYSLLWGCLLFVPSNLIYYFSKSFGGFICAEICGALAVTFMSGALDAWLKDSLDYHGFQGNLAEVFSKSEIVRNAMIIGGSLTGSYIAQFNLAIPWLLAACGALLSALYLRFFFQEQYFCRKNLTWATGWQKIKSHLKESLSVPLGNKLIILLISVDFGLILAYQAPNMFWTIVLEKYLHNTFTIGKVWAFIPVVCLIGAYCGGKLSNIFSSKKIIGLNILVIGLCLLIASRAGSVYMVVIFFAAHECGRGMMGPVRRAYINKHLPAKERATILSFDSMISHLGAALGLLISGLIAKSYSIESAWLVSSILIILQFSLVILLPNGKKPIKTLTY</sequence>
<dbReference type="InterPro" id="IPR011701">
    <property type="entry name" value="MFS"/>
</dbReference>
<dbReference type="Pfam" id="PF07690">
    <property type="entry name" value="MFS_1"/>
    <property type="match status" value="1"/>
</dbReference>
<proteinExistence type="predicted"/>
<comment type="caution">
    <text evidence="6">The sequence shown here is derived from an EMBL/GenBank/DDBJ whole genome shotgun (WGS) entry which is preliminary data.</text>
</comment>
<organism evidence="6 7">
    <name type="scientific">Candidatus Buchananbacteria bacterium RBG_13_39_9</name>
    <dbReference type="NCBI Taxonomy" id="1797531"/>
    <lineage>
        <taxon>Bacteria</taxon>
        <taxon>Candidatus Buchananiibacteriota</taxon>
    </lineage>
</organism>
<feature type="transmembrane region" description="Helical" evidence="4">
    <location>
        <begin position="87"/>
        <end position="106"/>
    </location>
</feature>
<feature type="transmembrane region" description="Helical" evidence="4">
    <location>
        <begin position="389"/>
        <end position="408"/>
    </location>
</feature>
<name>A0A1G1XR25_9BACT</name>
<protein>
    <recommendedName>
        <fullName evidence="5">Major facilitator superfamily (MFS) profile domain-containing protein</fullName>
    </recommendedName>
</protein>
<gene>
    <name evidence="6" type="ORF">A2Y67_03135</name>
</gene>
<reference evidence="6 7" key="1">
    <citation type="journal article" date="2016" name="Nat. Commun.">
        <title>Thousands of microbial genomes shed light on interconnected biogeochemical processes in an aquifer system.</title>
        <authorList>
            <person name="Anantharaman K."/>
            <person name="Brown C.T."/>
            <person name="Hug L.A."/>
            <person name="Sharon I."/>
            <person name="Castelle C.J."/>
            <person name="Probst A.J."/>
            <person name="Thomas B.C."/>
            <person name="Singh A."/>
            <person name="Wilkins M.J."/>
            <person name="Karaoz U."/>
            <person name="Brodie E.L."/>
            <person name="Williams K.H."/>
            <person name="Hubbard S.S."/>
            <person name="Banfield J.F."/>
        </authorList>
    </citation>
    <scope>NUCLEOTIDE SEQUENCE [LARGE SCALE GENOMIC DNA]</scope>
</reference>
<evidence type="ECO:0000256" key="3">
    <source>
        <dbReference type="ARBA" id="ARBA00023136"/>
    </source>
</evidence>
<feature type="transmembrane region" description="Helical" evidence="4">
    <location>
        <begin position="302"/>
        <end position="331"/>
    </location>
</feature>
<feature type="transmembrane region" description="Helical" evidence="4">
    <location>
        <begin position="27"/>
        <end position="49"/>
    </location>
</feature>
<evidence type="ECO:0000256" key="4">
    <source>
        <dbReference type="SAM" id="Phobius"/>
    </source>
</evidence>
<dbReference type="InterPro" id="IPR020846">
    <property type="entry name" value="MFS_dom"/>
</dbReference>
<dbReference type="Proteomes" id="UP000176260">
    <property type="component" value="Unassembled WGS sequence"/>
</dbReference>
<dbReference type="SUPFAM" id="SSF103473">
    <property type="entry name" value="MFS general substrate transporter"/>
    <property type="match status" value="1"/>
</dbReference>
<evidence type="ECO:0000259" key="5">
    <source>
        <dbReference type="PROSITE" id="PS50850"/>
    </source>
</evidence>
<evidence type="ECO:0000256" key="1">
    <source>
        <dbReference type="ARBA" id="ARBA00022692"/>
    </source>
</evidence>
<feature type="transmembrane region" description="Helical" evidence="4">
    <location>
        <begin position="365"/>
        <end position="382"/>
    </location>
</feature>
<keyword evidence="2 4" id="KW-1133">Transmembrane helix</keyword>
<keyword evidence="3 4" id="KW-0472">Membrane</keyword>
<dbReference type="PROSITE" id="PS50850">
    <property type="entry name" value="MFS"/>
    <property type="match status" value="1"/>
</dbReference>
<keyword evidence="1 4" id="KW-0812">Transmembrane</keyword>
<dbReference type="EMBL" id="MHIA01000019">
    <property type="protein sequence ID" value="OGY42050.1"/>
    <property type="molecule type" value="Genomic_DNA"/>
</dbReference>